<evidence type="ECO:0000256" key="1">
    <source>
        <dbReference type="ARBA" id="ARBA00022741"/>
    </source>
</evidence>
<evidence type="ECO:0000313" key="6">
    <source>
        <dbReference type="EMBL" id="VFT86137.1"/>
    </source>
</evidence>
<dbReference type="Gene3D" id="3.40.50.1240">
    <property type="entry name" value="Phosphoglycerate mutase-like"/>
    <property type="match status" value="1"/>
</dbReference>
<dbReference type="SUPFAM" id="SSF53254">
    <property type="entry name" value="Phosphoglycerate mutase-like"/>
    <property type="match status" value="1"/>
</dbReference>
<dbReference type="Proteomes" id="UP000332933">
    <property type="component" value="Unassembled WGS sequence"/>
</dbReference>
<evidence type="ECO:0000313" key="7">
    <source>
        <dbReference type="Proteomes" id="UP000332933"/>
    </source>
</evidence>
<dbReference type="InterPro" id="IPR029033">
    <property type="entry name" value="His_PPase_superfam"/>
</dbReference>
<dbReference type="GO" id="GO:0006003">
    <property type="term" value="P:fructose 2,6-bisphosphate metabolic process"/>
    <property type="evidence" value="ECO:0007669"/>
    <property type="project" value="InterPro"/>
</dbReference>
<accession>A0A485KME3</accession>
<dbReference type="GO" id="GO:0004331">
    <property type="term" value="F:fructose-2,6-bisphosphate 2-phosphatase activity"/>
    <property type="evidence" value="ECO:0007669"/>
    <property type="project" value="TreeGrafter"/>
</dbReference>
<dbReference type="Pfam" id="PF01591">
    <property type="entry name" value="6PF2K"/>
    <property type="match status" value="1"/>
</dbReference>
<sequence length="574" mass="65786">MAERQRTTQAWTVLIATLLVAAVASMGKKTRKPEMRQHGKYISRIDTQEDDEEVAKRPSKEVRTRWGVCLVDMLLKKSVTMMHELGISMARLSALPRREAVDTGNLLSSEEYDKKTDLFHEGRNQGGKLVVIMVGLPGRGKSYMARKVARYLNWINYATRVFNIGNYRRKLLGADHHAEFFDPDNPEGKQQRMEMAEAAMEDMLNYLNHEGEVAIYDGTNSTLERRLWIQEKLAVSDGYRLLFIESVCEDERIIERNIIDTKLRSPDYKSSTPEEAVADFRRRIAMYRKNYEALGDGDEIFSYVKVIDAGTKLIMNRIHGYLPMKILSFVSNLHIVPRPIYMTVHGESDNDIAGRLGGDAHLTARGVHYSQYVIGLSFISLVLGKFISETVSSDLVLWYSTAKCARETVKFVSSETRVQWRALRGLEAGLYSTLTRDEFEANHSKRLICCGLSREYRLRQDNPLWYRYPLGESFVDVISRLEPVIYEIERSRTPVVIVASPDVVRCLYAYFLDLPMLDIPTVPAPLHEVIELHTTAYECLETRHALLLSRASHGHKRSQHPRRLSTTVEEKTDK</sequence>
<dbReference type="Gene3D" id="3.40.50.300">
    <property type="entry name" value="P-loop containing nucleotide triphosphate hydrolases"/>
    <property type="match status" value="1"/>
</dbReference>
<protein>
    <submittedName>
        <fullName evidence="6">Aste57867_9254 protein</fullName>
    </submittedName>
</protein>
<evidence type="ECO:0000256" key="2">
    <source>
        <dbReference type="ARBA" id="ARBA00022840"/>
    </source>
</evidence>
<dbReference type="OrthoDB" id="267323at2759"/>
<dbReference type="PANTHER" id="PTHR10606:SF44">
    <property type="entry name" value="6-PHOSPHOFRUCTO 2-KINASE_FRUCTOSE 2,6-BISPHOSPHATASE LONG FORM"/>
    <property type="match status" value="1"/>
</dbReference>
<dbReference type="PANTHER" id="PTHR10606">
    <property type="entry name" value="6-PHOSPHOFRUCTO-2-KINASE/FRUCTOSE-2,6-BISPHOSPHATASE"/>
    <property type="match status" value="1"/>
</dbReference>
<gene>
    <name evidence="6" type="primary">Aste57867_9254</name>
    <name evidence="5" type="ORF">As57867_009218</name>
    <name evidence="6" type="ORF">ASTE57867_9254</name>
</gene>
<feature type="domain" description="6-phosphofructo-2-kinase" evidence="4">
    <location>
        <begin position="125"/>
        <end position="336"/>
    </location>
</feature>
<name>A0A485KME3_9STRA</name>
<feature type="region of interest" description="Disordered" evidence="3">
    <location>
        <begin position="551"/>
        <end position="574"/>
    </location>
</feature>
<keyword evidence="2" id="KW-0067">ATP-binding</keyword>
<dbReference type="EMBL" id="CAADRA010005154">
    <property type="protein sequence ID" value="VFT86137.1"/>
    <property type="molecule type" value="Genomic_DNA"/>
</dbReference>
<dbReference type="InterPro" id="IPR027417">
    <property type="entry name" value="P-loop_NTPase"/>
</dbReference>
<dbReference type="Pfam" id="PF00300">
    <property type="entry name" value="His_Phos_1"/>
    <property type="match status" value="1"/>
</dbReference>
<organism evidence="6 7">
    <name type="scientific">Aphanomyces stellatus</name>
    <dbReference type="NCBI Taxonomy" id="120398"/>
    <lineage>
        <taxon>Eukaryota</taxon>
        <taxon>Sar</taxon>
        <taxon>Stramenopiles</taxon>
        <taxon>Oomycota</taxon>
        <taxon>Saprolegniomycetes</taxon>
        <taxon>Saprolegniales</taxon>
        <taxon>Verrucalvaceae</taxon>
        <taxon>Aphanomyces</taxon>
    </lineage>
</organism>
<dbReference type="GO" id="GO:0006000">
    <property type="term" value="P:fructose metabolic process"/>
    <property type="evidence" value="ECO:0007669"/>
    <property type="project" value="InterPro"/>
</dbReference>
<dbReference type="GO" id="GO:0005524">
    <property type="term" value="F:ATP binding"/>
    <property type="evidence" value="ECO:0007669"/>
    <property type="project" value="UniProtKB-KW"/>
</dbReference>
<dbReference type="GO" id="GO:0003873">
    <property type="term" value="F:6-phosphofructo-2-kinase activity"/>
    <property type="evidence" value="ECO:0007669"/>
    <property type="project" value="InterPro"/>
</dbReference>
<reference evidence="6 7" key="1">
    <citation type="submission" date="2019-03" db="EMBL/GenBank/DDBJ databases">
        <authorList>
            <person name="Gaulin E."/>
            <person name="Dumas B."/>
        </authorList>
    </citation>
    <scope>NUCLEOTIDE SEQUENCE [LARGE SCALE GENOMIC DNA]</scope>
    <source>
        <strain evidence="6">CBS 568.67</strain>
    </source>
</reference>
<reference evidence="5" key="2">
    <citation type="submission" date="2019-06" db="EMBL/GenBank/DDBJ databases">
        <title>Genomics analysis of Aphanomyces spp. identifies a new class of oomycete effector associated with host adaptation.</title>
        <authorList>
            <person name="Gaulin E."/>
        </authorList>
    </citation>
    <scope>NUCLEOTIDE SEQUENCE</scope>
    <source>
        <strain evidence="5">CBS 578.67</strain>
    </source>
</reference>
<evidence type="ECO:0000313" key="5">
    <source>
        <dbReference type="EMBL" id="KAF0700200.1"/>
    </source>
</evidence>
<dbReference type="FunFam" id="3.40.50.300:FF:000644">
    <property type="entry name" value="GpmB, Fructose-2,6-bisphosphatase"/>
    <property type="match status" value="1"/>
</dbReference>
<evidence type="ECO:0000259" key="4">
    <source>
        <dbReference type="Pfam" id="PF01591"/>
    </source>
</evidence>
<dbReference type="PRINTS" id="PR00991">
    <property type="entry name" value="6PFRUCTKNASE"/>
</dbReference>
<proteinExistence type="predicted"/>
<dbReference type="InterPro" id="IPR013078">
    <property type="entry name" value="His_Pase_superF_clade-1"/>
</dbReference>
<keyword evidence="1" id="KW-0547">Nucleotide-binding</keyword>
<dbReference type="EMBL" id="VJMH01005133">
    <property type="protein sequence ID" value="KAF0700200.1"/>
    <property type="molecule type" value="Genomic_DNA"/>
</dbReference>
<dbReference type="InterPro" id="IPR003094">
    <property type="entry name" value="6Pfruct_kin"/>
</dbReference>
<dbReference type="SMART" id="SM00855">
    <property type="entry name" value="PGAM"/>
    <property type="match status" value="1"/>
</dbReference>
<evidence type="ECO:0000256" key="3">
    <source>
        <dbReference type="SAM" id="MobiDB-lite"/>
    </source>
</evidence>
<feature type="compositionally biased region" description="Basic residues" evidence="3">
    <location>
        <begin position="552"/>
        <end position="563"/>
    </location>
</feature>
<dbReference type="GO" id="GO:0005829">
    <property type="term" value="C:cytosol"/>
    <property type="evidence" value="ECO:0007669"/>
    <property type="project" value="TreeGrafter"/>
</dbReference>
<dbReference type="SUPFAM" id="SSF52540">
    <property type="entry name" value="P-loop containing nucleoside triphosphate hydrolases"/>
    <property type="match status" value="1"/>
</dbReference>
<keyword evidence="7" id="KW-1185">Reference proteome</keyword>
<dbReference type="AlphaFoldDB" id="A0A485KME3"/>
<dbReference type="InterPro" id="IPR013079">
    <property type="entry name" value="6Phosfructo_kin"/>
</dbReference>